<dbReference type="KEGG" id="dcb:C3Y92_10890"/>
<evidence type="ECO:0000313" key="1">
    <source>
        <dbReference type="EMBL" id="QAZ67700.1"/>
    </source>
</evidence>
<dbReference type="AlphaFoldDB" id="A0A4P6HNS4"/>
<protein>
    <submittedName>
        <fullName evidence="1">N-formylglutamate amidohydrolase</fullName>
    </submittedName>
</protein>
<evidence type="ECO:0000313" key="2">
    <source>
        <dbReference type="Proteomes" id="UP000293296"/>
    </source>
</evidence>
<dbReference type="Proteomes" id="UP000293296">
    <property type="component" value="Chromosome"/>
</dbReference>
<accession>A0A4P6HNS4</accession>
<keyword evidence="1" id="KW-0378">Hydrolase</keyword>
<dbReference type="OrthoDB" id="9815326at2"/>
<dbReference type="Gene3D" id="3.40.630.40">
    <property type="entry name" value="Zn-dependent exopeptidases"/>
    <property type="match status" value="1"/>
</dbReference>
<dbReference type="SUPFAM" id="SSF53187">
    <property type="entry name" value="Zn-dependent exopeptidases"/>
    <property type="match status" value="1"/>
</dbReference>
<reference evidence="1 2" key="1">
    <citation type="submission" date="2018-02" db="EMBL/GenBank/DDBJ databases">
        <title>Genome sequence of Desulfovibrio carbinolicus DSM 3852.</title>
        <authorList>
            <person name="Wilbanks E."/>
            <person name="Skennerton C.T."/>
            <person name="Orphan V.J."/>
        </authorList>
    </citation>
    <scope>NUCLEOTIDE SEQUENCE [LARGE SCALE GENOMIC DNA]</scope>
    <source>
        <strain evidence="1 2">DSM 3852</strain>
    </source>
</reference>
<dbReference type="Pfam" id="PF05013">
    <property type="entry name" value="FGase"/>
    <property type="match status" value="1"/>
</dbReference>
<organism evidence="1 2">
    <name type="scientific">Solidesulfovibrio carbinolicus</name>
    <dbReference type="NCBI Taxonomy" id="296842"/>
    <lineage>
        <taxon>Bacteria</taxon>
        <taxon>Pseudomonadati</taxon>
        <taxon>Thermodesulfobacteriota</taxon>
        <taxon>Desulfovibrionia</taxon>
        <taxon>Desulfovibrionales</taxon>
        <taxon>Desulfovibrionaceae</taxon>
        <taxon>Solidesulfovibrio</taxon>
    </lineage>
</organism>
<sequence>MSASWALLITCEHGGADIPAAYAPLFGDWRDALASHRGHDLGALETARRLARAAHAPLLFSTTSRMLVDLNRSLGHPGLFSEATKGLPRRDKDAILATYYHPHRDAVAALVAEGIDAGRTVLHIASHSFTPRLGGVTRHCDVGFLYDPGRSSEKTFCRAWMRELACLDGDLILRRNYPYKGVSDGLVTALRRRFGERYLGVELEVNQRFALGGAEALASIGETLADALQRTLGRAASCR</sequence>
<dbReference type="GO" id="GO:0016787">
    <property type="term" value="F:hydrolase activity"/>
    <property type="evidence" value="ECO:0007669"/>
    <property type="project" value="UniProtKB-KW"/>
</dbReference>
<dbReference type="RefSeq" id="WP_129352514.1">
    <property type="nucleotide sequence ID" value="NZ_CP026538.1"/>
</dbReference>
<gene>
    <name evidence="1" type="ORF">C3Y92_10890</name>
</gene>
<name>A0A4P6HNS4_9BACT</name>
<keyword evidence="2" id="KW-1185">Reference proteome</keyword>
<dbReference type="EMBL" id="CP026538">
    <property type="protein sequence ID" value="QAZ67700.1"/>
    <property type="molecule type" value="Genomic_DNA"/>
</dbReference>
<dbReference type="InterPro" id="IPR007709">
    <property type="entry name" value="N-FG_amidohydro"/>
</dbReference>
<proteinExistence type="predicted"/>